<dbReference type="PANTHER" id="PTHR33236:SF12">
    <property type="entry name" value="CUB DOMAIN-CONTAINING PROTEIN-RELATED"/>
    <property type="match status" value="1"/>
</dbReference>
<dbReference type="AlphaFoldDB" id="A0A226DK21"/>
<evidence type="ECO:0000313" key="3">
    <source>
        <dbReference type="Proteomes" id="UP000198287"/>
    </source>
</evidence>
<gene>
    <name evidence="2" type="ORF">Fcan01_20113</name>
</gene>
<evidence type="ECO:0000313" key="2">
    <source>
        <dbReference type="EMBL" id="OXA44951.1"/>
    </source>
</evidence>
<protein>
    <recommendedName>
        <fullName evidence="1">CUB domain-containing protein</fullName>
    </recommendedName>
</protein>
<dbReference type="EMBL" id="LNIX01000018">
    <property type="protein sequence ID" value="OXA44951.1"/>
    <property type="molecule type" value="Genomic_DNA"/>
</dbReference>
<dbReference type="PANTHER" id="PTHR33236">
    <property type="entry name" value="INTRAFLAGELLAR TRANSPORT PROTEIN 122 FAMILY PROTEIN-RELATED"/>
    <property type="match status" value="1"/>
</dbReference>
<feature type="non-terminal residue" evidence="2">
    <location>
        <position position="1"/>
    </location>
</feature>
<dbReference type="OrthoDB" id="6378913at2759"/>
<organism evidence="2 3">
    <name type="scientific">Folsomia candida</name>
    <name type="common">Springtail</name>
    <dbReference type="NCBI Taxonomy" id="158441"/>
    <lineage>
        <taxon>Eukaryota</taxon>
        <taxon>Metazoa</taxon>
        <taxon>Ecdysozoa</taxon>
        <taxon>Arthropoda</taxon>
        <taxon>Hexapoda</taxon>
        <taxon>Collembola</taxon>
        <taxon>Entomobryomorpha</taxon>
        <taxon>Isotomoidea</taxon>
        <taxon>Isotomidae</taxon>
        <taxon>Proisotominae</taxon>
        <taxon>Folsomia</taxon>
    </lineage>
</organism>
<dbReference type="STRING" id="158441.A0A226DK21"/>
<dbReference type="InterPro" id="IPR058698">
    <property type="entry name" value="CUB_metazoa"/>
</dbReference>
<sequence>LIFIMVAIVMVQGQWMDQKFCASGQTKVTVDGFVRTSLTSSPTNTWSTCTFLIKKNPGICQLRLDFPSFRTSSANSAGDCDVDKLTIRNSVTVDDGFSTCGDVTGQHMYLTFGETCDTIEITPKLSPTSPFGAYSISMTPIPCSSPDLVPSHCLQNYNASYTTGVVRSFDYPNQQQNSQKYTVCVQSEDGKEIIWKPCTSEDGYPSGSPFSISSKHPEESCDTDWIGVNGDLPRCSNFPGRVTSTWKPFLLNVNLDDLEIPPSPLGDGWATDPASCVRAGPNSGGLFICEWFVESSPGAEGSCQCEVNPILLVPGFDPTVLFGPRPDIGNTGFCLRYDVQI</sequence>
<evidence type="ECO:0000259" key="1">
    <source>
        <dbReference type="Pfam" id="PF26080"/>
    </source>
</evidence>
<dbReference type="Proteomes" id="UP000198287">
    <property type="component" value="Unassembled WGS sequence"/>
</dbReference>
<accession>A0A226DK21</accession>
<dbReference type="InterPro" id="IPR035914">
    <property type="entry name" value="Sperma_CUB_dom_sf"/>
</dbReference>
<reference evidence="2 3" key="1">
    <citation type="submission" date="2015-12" db="EMBL/GenBank/DDBJ databases">
        <title>The genome of Folsomia candida.</title>
        <authorList>
            <person name="Faddeeva A."/>
            <person name="Derks M.F."/>
            <person name="Anvar Y."/>
            <person name="Smit S."/>
            <person name="Van Straalen N."/>
            <person name="Roelofs D."/>
        </authorList>
    </citation>
    <scope>NUCLEOTIDE SEQUENCE [LARGE SCALE GENOMIC DNA]</scope>
    <source>
        <strain evidence="2 3">VU population</strain>
        <tissue evidence="2">Whole body</tissue>
    </source>
</reference>
<keyword evidence="3" id="KW-1185">Reference proteome</keyword>
<name>A0A226DK21_FOLCA</name>
<feature type="domain" description="CUB" evidence="1">
    <location>
        <begin position="150"/>
        <end position="339"/>
    </location>
</feature>
<dbReference type="Pfam" id="PF26080">
    <property type="entry name" value="CUB_animal"/>
    <property type="match status" value="1"/>
</dbReference>
<dbReference type="SUPFAM" id="SSF49854">
    <property type="entry name" value="Spermadhesin, CUB domain"/>
    <property type="match status" value="1"/>
</dbReference>
<comment type="caution">
    <text evidence="2">The sequence shown here is derived from an EMBL/GenBank/DDBJ whole genome shotgun (WGS) entry which is preliminary data.</text>
</comment>
<proteinExistence type="predicted"/>